<evidence type="ECO:0000313" key="9">
    <source>
        <dbReference type="Proteomes" id="UP000664034"/>
    </source>
</evidence>
<evidence type="ECO:0000256" key="2">
    <source>
        <dbReference type="ARBA" id="ARBA00022448"/>
    </source>
</evidence>
<keyword evidence="9" id="KW-1185">Reference proteome</keyword>
<sequence>MTPAATPLTATPPSLRAGWYTVIILLLAYISSFIDRQILSLLVAPIKRDFHLSDTQVSLLMGLSFALFYTLLGIPVGRWADRRNRRNLVVGGIAVWSLMTALCGVARGYGQFFLARVGVGVGEATLSPAAYSMLADYFPKEKLATAISVYSAGIYIGSGIAVLLGAWLVSSGGTAPHIVTLPVIGEVFGWQTLFFYIGLPGLLISLLVLTVKEPLRRGMLTTAGGQVQHLSVGDVLALIRQKQAAFLSVTLGITFLSLAAYASSAWTPTYFVRTFGWSIGKAGGFYGTLVAIFSTSGILLGGRYADHLTRRGITDGKLRIGLYSAVGVALGACFPLITNPTLAMVLLPVPCFFVAFPFGASSAAIQSIMPNQARALASAVYLFILNIIALGFGPTAVALLTDYVFHDEKAVRYSLSIVVFASGLLAFCAYAYGLKPYRKAVADGV</sequence>
<comment type="subcellular location">
    <subcellularLocation>
        <location evidence="1">Membrane</location>
        <topology evidence="1">Multi-pass membrane protein</topology>
    </subcellularLocation>
</comment>
<dbReference type="GO" id="GO:0022857">
    <property type="term" value="F:transmembrane transporter activity"/>
    <property type="evidence" value="ECO:0007669"/>
    <property type="project" value="InterPro"/>
</dbReference>
<accession>A0A939GKP5</accession>
<dbReference type="InterPro" id="IPR020846">
    <property type="entry name" value="MFS_dom"/>
</dbReference>
<dbReference type="PANTHER" id="PTHR23505:SF79">
    <property type="entry name" value="PROTEIN SPINSTER"/>
    <property type="match status" value="1"/>
</dbReference>
<evidence type="ECO:0000256" key="4">
    <source>
        <dbReference type="ARBA" id="ARBA00022989"/>
    </source>
</evidence>
<evidence type="ECO:0000256" key="1">
    <source>
        <dbReference type="ARBA" id="ARBA00004141"/>
    </source>
</evidence>
<feature type="transmembrane region" description="Helical" evidence="6">
    <location>
        <begin position="143"/>
        <end position="168"/>
    </location>
</feature>
<dbReference type="InterPro" id="IPR044770">
    <property type="entry name" value="MFS_spinster-like"/>
</dbReference>
<dbReference type="InterPro" id="IPR036259">
    <property type="entry name" value="MFS_trans_sf"/>
</dbReference>
<name>A0A939GKP5_9BACT</name>
<feature type="domain" description="Major facilitator superfamily (MFS) profile" evidence="7">
    <location>
        <begin position="21"/>
        <end position="439"/>
    </location>
</feature>
<dbReference type="GO" id="GO:0016020">
    <property type="term" value="C:membrane"/>
    <property type="evidence" value="ECO:0007669"/>
    <property type="project" value="UniProtKB-SubCell"/>
</dbReference>
<feature type="transmembrane region" description="Helical" evidence="6">
    <location>
        <begin position="413"/>
        <end position="432"/>
    </location>
</feature>
<organism evidence="8 9">
    <name type="scientific">Fibrella rubiginis</name>
    <dbReference type="NCBI Taxonomy" id="2817060"/>
    <lineage>
        <taxon>Bacteria</taxon>
        <taxon>Pseudomonadati</taxon>
        <taxon>Bacteroidota</taxon>
        <taxon>Cytophagia</taxon>
        <taxon>Cytophagales</taxon>
        <taxon>Spirosomataceae</taxon>
        <taxon>Fibrella</taxon>
    </lineage>
</organism>
<dbReference type="InterPro" id="IPR011701">
    <property type="entry name" value="MFS"/>
</dbReference>
<dbReference type="PANTHER" id="PTHR23505">
    <property type="entry name" value="SPINSTER"/>
    <property type="match status" value="1"/>
</dbReference>
<feature type="transmembrane region" description="Helical" evidence="6">
    <location>
        <begin position="343"/>
        <end position="364"/>
    </location>
</feature>
<dbReference type="EMBL" id="JAFMYV010000012">
    <property type="protein sequence ID" value="MBO0939044.1"/>
    <property type="molecule type" value="Genomic_DNA"/>
</dbReference>
<feature type="transmembrane region" description="Helical" evidence="6">
    <location>
        <begin position="88"/>
        <end position="106"/>
    </location>
</feature>
<protein>
    <submittedName>
        <fullName evidence="8">MFS transporter</fullName>
    </submittedName>
</protein>
<feature type="transmembrane region" description="Helical" evidence="6">
    <location>
        <begin position="244"/>
        <end position="263"/>
    </location>
</feature>
<dbReference type="CDD" id="cd17328">
    <property type="entry name" value="MFS_spinster_like"/>
    <property type="match status" value="1"/>
</dbReference>
<dbReference type="Proteomes" id="UP000664034">
    <property type="component" value="Unassembled WGS sequence"/>
</dbReference>
<feature type="transmembrane region" description="Helical" evidence="6">
    <location>
        <begin position="376"/>
        <end position="401"/>
    </location>
</feature>
<feature type="transmembrane region" description="Helical" evidence="6">
    <location>
        <begin position="55"/>
        <end position="76"/>
    </location>
</feature>
<proteinExistence type="predicted"/>
<evidence type="ECO:0000313" key="8">
    <source>
        <dbReference type="EMBL" id="MBO0939044.1"/>
    </source>
</evidence>
<dbReference type="SUPFAM" id="SSF103473">
    <property type="entry name" value="MFS general substrate transporter"/>
    <property type="match status" value="1"/>
</dbReference>
<dbReference type="RefSeq" id="WP_207366580.1">
    <property type="nucleotide sequence ID" value="NZ_JAFMYV010000012.1"/>
</dbReference>
<dbReference type="PROSITE" id="PS50850">
    <property type="entry name" value="MFS"/>
    <property type="match status" value="1"/>
</dbReference>
<reference evidence="8" key="1">
    <citation type="submission" date="2021-03" db="EMBL/GenBank/DDBJ databases">
        <title>Fibrella sp. HMF5335 genome sequencing and assembly.</title>
        <authorList>
            <person name="Kang H."/>
            <person name="Kim H."/>
            <person name="Bae S."/>
            <person name="Joh K."/>
        </authorList>
    </citation>
    <scope>NUCLEOTIDE SEQUENCE</scope>
    <source>
        <strain evidence="8">HMF5335</strain>
    </source>
</reference>
<dbReference type="Pfam" id="PF07690">
    <property type="entry name" value="MFS_1"/>
    <property type="match status" value="1"/>
</dbReference>
<feature type="transmembrane region" description="Helical" evidence="6">
    <location>
        <begin position="283"/>
        <end position="300"/>
    </location>
</feature>
<feature type="transmembrane region" description="Helical" evidence="6">
    <location>
        <begin position="320"/>
        <end position="337"/>
    </location>
</feature>
<keyword evidence="3 6" id="KW-0812">Transmembrane</keyword>
<keyword evidence="4 6" id="KW-1133">Transmembrane helix</keyword>
<evidence type="ECO:0000259" key="7">
    <source>
        <dbReference type="PROSITE" id="PS50850"/>
    </source>
</evidence>
<evidence type="ECO:0000256" key="5">
    <source>
        <dbReference type="ARBA" id="ARBA00023136"/>
    </source>
</evidence>
<comment type="caution">
    <text evidence="8">The sequence shown here is derived from an EMBL/GenBank/DDBJ whole genome shotgun (WGS) entry which is preliminary data.</text>
</comment>
<keyword evidence="5 6" id="KW-0472">Membrane</keyword>
<dbReference type="Gene3D" id="1.20.1250.20">
    <property type="entry name" value="MFS general substrate transporter like domains"/>
    <property type="match status" value="1"/>
</dbReference>
<feature type="transmembrane region" description="Helical" evidence="6">
    <location>
        <begin position="188"/>
        <end position="209"/>
    </location>
</feature>
<keyword evidence="2" id="KW-0813">Transport</keyword>
<gene>
    <name evidence="8" type="ORF">J2I47_20995</name>
</gene>
<dbReference type="AlphaFoldDB" id="A0A939GKP5"/>
<evidence type="ECO:0000256" key="6">
    <source>
        <dbReference type="SAM" id="Phobius"/>
    </source>
</evidence>
<feature type="transmembrane region" description="Helical" evidence="6">
    <location>
        <begin position="17"/>
        <end position="34"/>
    </location>
</feature>
<evidence type="ECO:0000256" key="3">
    <source>
        <dbReference type="ARBA" id="ARBA00022692"/>
    </source>
</evidence>